<protein>
    <recommendedName>
        <fullName evidence="4">LRAT domain-containing protein</fullName>
    </recommendedName>
</protein>
<dbReference type="AlphaFoldDB" id="A8H220"/>
<accession>A8H220</accession>
<reference evidence="2 3" key="1">
    <citation type="submission" date="2007-10" db="EMBL/GenBank/DDBJ databases">
        <title>Complete sequence of Shewanella pealeana ATCC 700345.</title>
        <authorList>
            <consortium name="US DOE Joint Genome Institute"/>
            <person name="Copeland A."/>
            <person name="Lucas S."/>
            <person name="Lapidus A."/>
            <person name="Barry K."/>
            <person name="Glavina del Rio T."/>
            <person name="Dalin E."/>
            <person name="Tice H."/>
            <person name="Pitluck S."/>
            <person name="Chertkov O."/>
            <person name="Brettin T."/>
            <person name="Bruce D."/>
            <person name="Detter J.C."/>
            <person name="Han C."/>
            <person name="Schmutz J."/>
            <person name="Larimer F."/>
            <person name="Land M."/>
            <person name="Hauser L."/>
            <person name="Kyrpides N."/>
            <person name="Kim E."/>
            <person name="Zhao J.-S.Z."/>
            <person name="Manno D."/>
            <person name="Hawari J."/>
            <person name="Richardson P."/>
        </authorList>
    </citation>
    <scope>NUCLEOTIDE SEQUENCE [LARGE SCALE GENOMIC DNA]</scope>
    <source>
        <strain evidence="3">ATCC 700345 / ANG-SQ1</strain>
    </source>
</reference>
<sequence>MLLNENNRNDRVLTSVTKVYRKKVSGLVAHAGLMLSFEQGEQLVLHTNPDKNTHLSTLEEFLEGEKLVKKACINATPQIVDRINSRLSSCCKYSIFYNCEHLTSEVLTGSSTSEQLKTTLTVSALGTAFVAFKPANRNMMTLSLAALGFGLLGLYIEKQNQLSS</sequence>
<dbReference type="OrthoDB" id="6398855at2"/>
<dbReference type="EMBL" id="CP000851">
    <property type="protein sequence ID" value="ABV86607.1"/>
    <property type="molecule type" value="Genomic_DNA"/>
</dbReference>
<dbReference type="Gene3D" id="3.90.1720.10">
    <property type="entry name" value="endopeptidase domain like (from Nostoc punctiforme)"/>
    <property type="match status" value="1"/>
</dbReference>
<gene>
    <name evidence="2" type="ordered locus">Spea_1280</name>
</gene>
<dbReference type="STRING" id="398579.Spea_1280"/>
<keyword evidence="3" id="KW-1185">Reference proteome</keyword>
<evidence type="ECO:0000313" key="2">
    <source>
        <dbReference type="EMBL" id="ABV86607.1"/>
    </source>
</evidence>
<dbReference type="HOGENOM" id="CLU_1617891_0_0_6"/>
<evidence type="ECO:0000313" key="3">
    <source>
        <dbReference type="Proteomes" id="UP000002608"/>
    </source>
</evidence>
<evidence type="ECO:0000256" key="1">
    <source>
        <dbReference type="SAM" id="Phobius"/>
    </source>
</evidence>
<dbReference type="KEGG" id="spl:Spea_1280"/>
<feature type="transmembrane region" description="Helical" evidence="1">
    <location>
        <begin position="139"/>
        <end position="156"/>
    </location>
</feature>
<dbReference type="Proteomes" id="UP000002608">
    <property type="component" value="Chromosome"/>
</dbReference>
<proteinExistence type="predicted"/>
<name>A8H220_SHEPA</name>
<keyword evidence="1" id="KW-0472">Membrane</keyword>
<dbReference type="eggNOG" id="ENOG5033HQK">
    <property type="taxonomic scope" value="Bacteria"/>
</dbReference>
<keyword evidence="1" id="KW-0812">Transmembrane</keyword>
<keyword evidence="1" id="KW-1133">Transmembrane helix</keyword>
<organism evidence="2 3">
    <name type="scientific">Shewanella pealeana (strain ATCC 700345 / ANG-SQ1)</name>
    <dbReference type="NCBI Taxonomy" id="398579"/>
    <lineage>
        <taxon>Bacteria</taxon>
        <taxon>Pseudomonadati</taxon>
        <taxon>Pseudomonadota</taxon>
        <taxon>Gammaproteobacteria</taxon>
        <taxon>Alteromonadales</taxon>
        <taxon>Shewanellaceae</taxon>
        <taxon>Shewanella</taxon>
    </lineage>
</organism>
<dbReference type="RefSeq" id="WP_012154533.1">
    <property type="nucleotide sequence ID" value="NC_009901.1"/>
</dbReference>
<evidence type="ECO:0008006" key="4">
    <source>
        <dbReference type="Google" id="ProtNLM"/>
    </source>
</evidence>